<protein>
    <submittedName>
        <fullName evidence="1">Uncharacterized protein</fullName>
    </submittedName>
</protein>
<keyword evidence="2" id="KW-1185">Reference proteome</keyword>
<evidence type="ECO:0000313" key="1">
    <source>
        <dbReference type="EMBL" id="KAK3081598.1"/>
    </source>
</evidence>
<accession>A0ACC3DYI3</accession>
<dbReference type="Proteomes" id="UP001186974">
    <property type="component" value="Unassembled WGS sequence"/>
</dbReference>
<organism evidence="1 2">
    <name type="scientific">Coniosporium uncinatum</name>
    <dbReference type="NCBI Taxonomy" id="93489"/>
    <lineage>
        <taxon>Eukaryota</taxon>
        <taxon>Fungi</taxon>
        <taxon>Dikarya</taxon>
        <taxon>Ascomycota</taxon>
        <taxon>Pezizomycotina</taxon>
        <taxon>Dothideomycetes</taxon>
        <taxon>Dothideomycetes incertae sedis</taxon>
        <taxon>Coniosporium</taxon>
    </lineage>
</organism>
<evidence type="ECO:0000313" key="2">
    <source>
        <dbReference type="Proteomes" id="UP001186974"/>
    </source>
</evidence>
<dbReference type="EMBL" id="JAWDJW010000118">
    <property type="protein sequence ID" value="KAK3081598.1"/>
    <property type="molecule type" value="Genomic_DNA"/>
</dbReference>
<proteinExistence type="predicted"/>
<name>A0ACC3DYI3_9PEZI</name>
<comment type="caution">
    <text evidence="1">The sequence shown here is derived from an EMBL/GenBank/DDBJ whole genome shotgun (WGS) entry which is preliminary data.</text>
</comment>
<sequence>MRDAENLPDFAVRCVKIKRKNPNEDFRVKANFRGPLSVVAIVGFVQSLVILALSIYYADGMALLAVVVLSLLSTLIGFANYWTLELPKRKVVEGKGFDDSAPPGDVVIRYPKGAFLVVECSEDVARQLYFAPETINYFVKKPLKYRMMSLVGTLMLMAGVVCLGNATNILQITFGAAYMMLNAAYWVVAALDPKEHWDLSGFDIEDQVFTYEFPLPSHSGDKIVRSKHWPFKKMLEPGEKDEASELQTLQAKNAKQAEKVMTSLYKQSKHRSKAEEYKADFNETFTQALWKVIIATGSVKWAIKGDAVPATPAWSEWLREAKKQARSVNNYKEPVYREMDGKSVRVFKVPDWNPQDQLNTRLKDHKDDIEDLEDD</sequence>
<reference evidence="1" key="1">
    <citation type="submission" date="2024-09" db="EMBL/GenBank/DDBJ databases">
        <title>Black Yeasts Isolated from many extreme environments.</title>
        <authorList>
            <person name="Coleine C."/>
            <person name="Stajich J.E."/>
            <person name="Selbmann L."/>
        </authorList>
    </citation>
    <scope>NUCLEOTIDE SEQUENCE</scope>
    <source>
        <strain evidence="1">CCFEE 5737</strain>
    </source>
</reference>
<gene>
    <name evidence="1" type="ORF">LTS18_004990</name>
</gene>